<dbReference type="AlphaFoldDB" id="A0A4C1TS26"/>
<sequence length="77" mass="8486">MKEIDVESTTGRLTNGLLASWVGIGHLMEAKLMKRGEADGLDSCNTGGVPSVLPASWEGIGYLMEEDWIHGRERRKK</sequence>
<accession>A0A4C1TS26</accession>
<dbReference type="Proteomes" id="UP000299102">
    <property type="component" value="Unassembled WGS sequence"/>
</dbReference>
<comment type="caution">
    <text evidence="1">The sequence shown here is derived from an EMBL/GenBank/DDBJ whole genome shotgun (WGS) entry which is preliminary data.</text>
</comment>
<name>A0A4C1TS26_EUMVA</name>
<gene>
    <name evidence="1" type="ORF">EVAR_13180_1</name>
</gene>
<organism evidence="1 2">
    <name type="scientific">Eumeta variegata</name>
    <name type="common">Bagworm moth</name>
    <name type="synonym">Eumeta japonica</name>
    <dbReference type="NCBI Taxonomy" id="151549"/>
    <lineage>
        <taxon>Eukaryota</taxon>
        <taxon>Metazoa</taxon>
        <taxon>Ecdysozoa</taxon>
        <taxon>Arthropoda</taxon>
        <taxon>Hexapoda</taxon>
        <taxon>Insecta</taxon>
        <taxon>Pterygota</taxon>
        <taxon>Neoptera</taxon>
        <taxon>Endopterygota</taxon>
        <taxon>Lepidoptera</taxon>
        <taxon>Glossata</taxon>
        <taxon>Ditrysia</taxon>
        <taxon>Tineoidea</taxon>
        <taxon>Psychidae</taxon>
        <taxon>Oiketicinae</taxon>
        <taxon>Eumeta</taxon>
    </lineage>
</organism>
<protein>
    <submittedName>
        <fullName evidence="1">Uncharacterized protein</fullName>
    </submittedName>
</protein>
<reference evidence="1 2" key="1">
    <citation type="journal article" date="2019" name="Commun. Biol.">
        <title>The bagworm genome reveals a unique fibroin gene that provides high tensile strength.</title>
        <authorList>
            <person name="Kono N."/>
            <person name="Nakamura H."/>
            <person name="Ohtoshi R."/>
            <person name="Tomita M."/>
            <person name="Numata K."/>
            <person name="Arakawa K."/>
        </authorList>
    </citation>
    <scope>NUCLEOTIDE SEQUENCE [LARGE SCALE GENOMIC DNA]</scope>
</reference>
<proteinExistence type="predicted"/>
<keyword evidence="2" id="KW-1185">Reference proteome</keyword>
<evidence type="ECO:0000313" key="1">
    <source>
        <dbReference type="EMBL" id="GBP16793.1"/>
    </source>
</evidence>
<evidence type="ECO:0000313" key="2">
    <source>
        <dbReference type="Proteomes" id="UP000299102"/>
    </source>
</evidence>
<dbReference type="EMBL" id="BGZK01000082">
    <property type="protein sequence ID" value="GBP16793.1"/>
    <property type="molecule type" value="Genomic_DNA"/>
</dbReference>